<keyword evidence="3" id="KW-1185">Reference proteome</keyword>
<keyword evidence="1" id="KW-1133">Transmembrane helix</keyword>
<dbReference type="AlphaFoldDB" id="A0A1T4U1T8"/>
<evidence type="ECO:0000313" key="3">
    <source>
        <dbReference type="Proteomes" id="UP000190162"/>
    </source>
</evidence>
<keyword evidence="1" id="KW-0812">Transmembrane</keyword>
<protein>
    <submittedName>
        <fullName evidence="2">Uncharacterized protein</fullName>
    </submittedName>
</protein>
<gene>
    <name evidence="2" type="ORF">SAMN02745132_00529</name>
</gene>
<accession>A0A1T4U1T8</accession>
<evidence type="ECO:0000313" key="2">
    <source>
        <dbReference type="EMBL" id="SKA46458.1"/>
    </source>
</evidence>
<feature type="transmembrane region" description="Helical" evidence="1">
    <location>
        <begin position="7"/>
        <end position="28"/>
    </location>
</feature>
<evidence type="ECO:0000256" key="1">
    <source>
        <dbReference type="SAM" id="Phobius"/>
    </source>
</evidence>
<name>A0A1T4U1T8_9GAMM</name>
<keyword evidence="1" id="KW-0472">Membrane</keyword>
<organism evidence="2 3">
    <name type="scientific">Enterovibrio nigricans DSM 22720</name>
    <dbReference type="NCBI Taxonomy" id="1121868"/>
    <lineage>
        <taxon>Bacteria</taxon>
        <taxon>Pseudomonadati</taxon>
        <taxon>Pseudomonadota</taxon>
        <taxon>Gammaproteobacteria</taxon>
        <taxon>Vibrionales</taxon>
        <taxon>Vibrionaceae</taxon>
        <taxon>Enterovibrio</taxon>
    </lineage>
</organism>
<dbReference type="Proteomes" id="UP000190162">
    <property type="component" value="Unassembled WGS sequence"/>
</dbReference>
<sequence>MFERYGMLVNVLILRLFLFYFLPFLLWLNSAFFPGFDAIKLVEYQAWVGMFPYRDIITNDSDIPFTGKLSSC</sequence>
<reference evidence="3" key="1">
    <citation type="submission" date="2017-02" db="EMBL/GenBank/DDBJ databases">
        <authorList>
            <person name="Varghese N."/>
            <person name="Submissions S."/>
        </authorList>
    </citation>
    <scope>NUCLEOTIDE SEQUENCE [LARGE SCALE GENOMIC DNA]</scope>
    <source>
        <strain evidence="3">DSM 22720</strain>
    </source>
</reference>
<proteinExistence type="predicted"/>
<dbReference type="EMBL" id="FUXU01000004">
    <property type="protein sequence ID" value="SKA46458.1"/>
    <property type="molecule type" value="Genomic_DNA"/>
</dbReference>